<protein>
    <submittedName>
        <fullName evidence="2">Uncharacterized protein</fullName>
    </submittedName>
</protein>
<gene>
    <name evidence="2" type="ORF">PGLA2088_LOCUS10338</name>
</gene>
<organism evidence="2 3">
    <name type="scientific">Polarella glacialis</name>
    <name type="common">Dinoflagellate</name>
    <dbReference type="NCBI Taxonomy" id="89957"/>
    <lineage>
        <taxon>Eukaryota</taxon>
        <taxon>Sar</taxon>
        <taxon>Alveolata</taxon>
        <taxon>Dinophyceae</taxon>
        <taxon>Suessiales</taxon>
        <taxon>Suessiaceae</taxon>
        <taxon>Polarella</taxon>
    </lineage>
</organism>
<dbReference type="AlphaFoldDB" id="A0A813IQS6"/>
<feature type="compositionally biased region" description="Polar residues" evidence="1">
    <location>
        <begin position="25"/>
        <end position="38"/>
    </location>
</feature>
<proteinExistence type="predicted"/>
<evidence type="ECO:0000313" key="2">
    <source>
        <dbReference type="EMBL" id="CAE8653349.1"/>
    </source>
</evidence>
<dbReference type="Proteomes" id="UP000626109">
    <property type="component" value="Unassembled WGS sequence"/>
</dbReference>
<comment type="caution">
    <text evidence="2">The sequence shown here is derived from an EMBL/GenBank/DDBJ whole genome shotgun (WGS) entry which is preliminary data.</text>
</comment>
<dbReference type="EMBL" id="CAJNNW010011618">
    <property type="protein sequence ID" value="CAE8653349.1"/>
    <property type="molecule type" value="Genomic_DNA"/>
</dbReference>
<feature type="non-terminal residue" evidence="2">
    <location>
        <position position="214"/>
    </location>
</feature>
<reference evidence="2" key="1">
    <citation type="submission" date="2021-02" db="EMBL/GenBank/DDBJ databases">
        <authorList>
            <person name="Dougan E. K."/>
            <person name="Rhodes N."/>
            <person name="Thang M."/>
            <person name="Chan C."/>
        </authorList>
    </citation>
    <scope>NUCLEOTIDE SEQUENCE</scope>
</reference>
<feature type="region of interest" description="Disordered" evidence="1">
    <location>
        <begin position="1"/>
        <end position="44"/>
    </location>
</feature>
<sequence length="214" mass="22327">MEEEEEEEVYDEVYEDEDADDEEQSPASPATQRGSSPTARPRPGFSVAAAFVGGSAFELQPVTPVSLAPGVKAWTDGEWRLDEVPSQLLGGTLLRFAQPAFEQKGARFTVTADGMDARVYVAVEVPAAGPCVPGVQVGPGLQFAGALAAAPRWLPEAEGPTWRKGEGEKARGSEPSVVMFSTFAPQGVEISLPESPGLGGSSSNAAVVLVAVVP</sequence>
<feature type="compositionally biased region" description="Acidic residues" evidence="1">
    <location>
        <begin position="1"/>
        <end position="24"/>
    </location>
</feature>
<name>A0A813IQS6_POLGL</name>
<accession>A0A813IQS6</accession>
<evidence type="ECO:0000313" key="3">
    <source>
        <dbReference type="Proteomes" id="UP000626109"/>
    </source>
</evidence>
<evidence type="ECO:0000256" key="1">
    <source>
        <dbReference type="SAM" id="MobiDB-lite"/>
    </source>
</evidence>